<dbReference type="Gene3D" id="3.40.50.150">
    <property type="entry name" value="Vaccinia Virus protein VP39"/>
    <property type="match status" value="1"/>
</dbReference>
<feature type="non-terminal residue" evidence="1">
    <location>
        <position position="119"/>
    </location>
</feature>
<accession>X0SWK4</accession>
<sequence length="119" mass="13536">MKTINEIEQMIYKSQDSDQDRKEFGSMPYCTIPFRPFEFLKGRRDTRKRFDRFGITRPDIEGKTVIDIGCNIGGVLFESHNLGCAQAVGVEHNEKFVAVGRAVAEHMELGNRVGFIHAD</sequence>
<dbReference type="Pfam" id="PF08003">
    <property type="entry name" value="Methyltransf_9"/>
    <property type="match status" value="1"/>
</dbReference>
<dbReference type="SUPFAM" id="SSF53335">
    <property type="entry name" value="S-adenosyl-L-methionine-dependent methyltransferases"/>
    <property type="match status" value="1"/>
</dbReference>
<evidence type="ECO:0000313" key="1">
    <source>
        <dbReference type="EMBL" id="GAF80307.1"/>
    </source>
</evidence>
<dbReference type="InterPro" id="IPR027555">
    <property type="entry name" value="Mo5U34_MeTrfas-like"/>
</dbReference>
<dbReference type="InterPro" id="IPR029063">
    <property type="entry name" value="SAM-dependent_MTases_sf"/>
</dbReference>
<dbReference type="CDD" id="cd02440">
    <property type="entry name" value="AdoMet_MTases"/>
    <property type="match status" value="1"/>
</dbReference>
<proteinExistence type="predicted"/>
<organism evidence="1">
    <name type="scientific">marine sediment metagenome</name>
    <dbReference type="NCBI Taxonomy" id="412755"/>
    <lineage>
        <taxon>unclassified sequences</taxon>
        <taxon>metagenomes</taxon>
        <taxon>ecological metagenomes</taxon>
    </lineage>
</organism>
<gene>
    <name evidence="1" type="ORF">S01H1_08942</name>
</gene>
<reference evidence="1" key="1">
    <citation type="journal article" date="2014" name="Front. Microbiol.">
        <title>High frequency of phylogenetically diverse reductive dehalogenase-homologous genes in deep subseafloor sedimentary metagenomes.</title>
        <authorList>
            <person name="Kawai M."/>
            <person name="Futagami T."/>
            <person name="Toyoda A."/>
            <person name="Takaki Y."/>
            <person name="Nishi S."/>
            <person name="Hori S."/>
            <person name="Arai W."/>
            <person name="Tsubouchi T."/>
            <person name="Morono Y."/>
            <person name="Uchiyama I."/>
            <person name="Ito T."/>
            <person name="Fujiyama A."/>
            <person name="Inagaki F."/>
            <person name="Takami H."/>
        </authorList>
    </citation>
    <scope>NUCLEOTIDE SEQUENCE</scope>
    <source>
        <strain evidence="1">Expedition CK06-06</strain>
    </source>
</reference>
<name>X0SWK4_9ZZZZ</name>
<evidence type="ECO:0008006" key="2">
    <source>
        <dbReference type="Google" id="ProtNLM"/>
    </source>
</evidence>
<dbReference type="EMBL" id="BARS01004572">
    <property type="protein sequence ID" value="GAF80307.1"/>
    <property type="molecule type" value="Genomic_DNA"/>
</dbReference>
<protein>
    <recommendedName>
        <fullName evidence="2">Methyltransferase FkbM domain-containing protein</fullName>
    </recommendedName>
</protein>
<comment type="caution">
    <text evidence="1">The sequence shown here is derived from an EMBL/GenBank/DDBJ whole genome shotgun (WGS) entry which is preliminary data.</text>
</comment>
<dbReference type="AlphaFoldDB" id="X0SWK4"/>